<dbReference type="Proteomes" id="UP001595528">
    <property type="component" value="Unassembled WGS sequence"/>
</dbReference>
<evidence type="ECO:0000256" key="2">
    <source>
        <dbReference type="SAM" id="Phobius"/>
    </source>
</evidence>
<evidence type="ECO:0000313" key="4">
    <source>
        <dbReference type="Proteomes" id="UP001595528"/>
    </source>
</evidence>
<protein>
    <submittedName>
        <fullName evidence="3">Uncharacterized protein</fullName>
    </submittedName>
</protein>
<proteinExistence type="predicted"/>
<keyword evidence="2" id="KW-1133">Transmembrane helix</keyword>
<keyword evidence="4" id="KW-1185">Reference proteome</keyword>
<gene>
    <name evidence="3" type="ORF">ACFOGJ_01530</name>
</gene>
<feature type="region of interest" description="Disordered" evidence="1">
    <location>
        <begin position="1"/>
        <end position="28"/>
    </location>
</feature>
<dbReference type="EMBL" id="JBHRTR010000005">
    <property type="protein sequence ID" value="MFC3225892.1"/>
    <property type="molecule type" value="Genomic_DNA"/>
</dbReference>
<dbReference type="RefSeq" id="WP_379897632.1">
    <property type="nucleotide sequence ID" value="NZ_JBHRTR010000005.1"/>
</dbReference>
<name>A0ABV7KU69_9PROT</name>
<sequence length="75" mass="8174">MLHQKSRIAGSPTVQAARRKAFRPADSRARVVRRLPAQRPANDNHGLPGILRLRRPVGTLIVATAIVTAALALLY</sequence>
<comment type="caution">
    <text evidence="3">The sequence shown here is derived from an EMBL/GenBank/DDBJ whole genome shotgun (WGS) entry which is preliminary data.</text>
</comment>
<keyword evidence="2" id="KW-0472">Membrane</keyword>
<evidence type="ECO:0000256" key="1">
    <source>
        <dbReference type="SAM" id="MobiDB-lite"/>
    </source>
</evidence>
<evidence type="ECO:0000313" key="3">
    <source>
        <dbReference type="EMBL" id="MFC3225892.1"/>
    </source>
</evidence>
<keyword evidence="2" id="KW-0812">Transmembrane</keyword>
<accession>A0ABV7KU69</accession>
<feature type="transmembrane region" description="Helical" evidence="2">
    <location>
        <begin position="57"/>
        <end position="74"/>
    </location>
</feature>
<organism evidence="3 4">
    <name type="scientific">Marinibaculum pumilum</name>
    <dbReference type="NCBI Taxonomy" id="1766165"/>
    <lineage>
        <taxon>Bacteria</taxon>
        <taxon>Pseudomonadati</taxon>
        <taxon>Pseudomonadota</taxon>
        <taxon>Alphaproteobacteria</taxon>
        <taxon>Rhodospirillales</taxon>
        <taxon>Rhodospirillaceae</taxon>
        <taxon>Marinibaculum</taxon>
    </lineage>
</organism>
<reference evidence="4" key="1">
    <citation type="journal article" date="2019" name="Int. J. Syst. Evol. Microbiol.">
        <title>The Global Catalogue of Microorganisms (GCM) 10K type strain sequencing project: providing services to taxonomists for standard genome sequencing and annotation.</title>
        <authorList>
            <consortium name="The Broad Institute Genomics Platform"/>
            <consortium name="The Broad Institute Genome Sequencing Center for Infectious Disease"/>
            <person name="Wu L."/>
            <person name="Ma J."/>
        </authorList>
    </citation>
    <scope>NUCLEOTIDE SEQUENCE [LARGE SCALE GENOMIC DNA]</scope>
    <source>
        <strain evidence="4">KCTC 42964</strain>
    </source>
</reference>